<organism evidence="8 9">
    <name type="scientific">Aminivibrio pyruvatiphilus</name>
    <dbReference type="NCBI Taxonomy" id="1005740"/>
    <lineage>
        <taxon>Bacteria</taxon>
        <taxon>Thermotogati</taxon>
        <taxon>Synergistota</taxon>
        <taxon>Synergistia</taxon>
        <taxon>Synergistales</taxon>
        <taxon>Aminobacteriaceae</taxon>
        <taxon>Aminivibrio</taxon>
    </lineage>
</organism>
<keyword evidence="5 7" id="KW-0456">Lyase</keyword>
<dbReference type="GO" id="GO:0008932">
    <property type="term" value="F:lytic endotransglycosylase activity"/>
    <property type="evidence" value="ECO:0007669"/>
    <property type="project" value="UniProtKB-UniRule"/>
</dbReference>
<dbReference type="GO" id="GO:0071555">
    <property type="term" value="P:cell wall organization"/>
    <property type="evidence" value="ECO:0007669"/>
    <property type="project" value="UniProtKB-KW"/>
</dbReference>
<keyword evidence="4 7" id="KW-0472">Membrane</keyword>
<evidence type="ECO:0000313" key="8">
    <source>
        <dbReference type="EMBL" id="TDY55384.1"/>
    </source>
</evidence>
<proteinExistence type="inferred from homology"/>
<accession>A0A4R8M2G7</accession>
<dbReference type="OrthoDB" id="9814591at2"/>
<dbReference type="InterPro" id="IPR003770">
    <property type="entry name" value="MLTG-like"/>
</dbReference>
<sequence length="341" mass="38518">MKKRLFLVFLALAAAGALGFAYRTVYYPAEWWHEYLPAGEGEPVPVLVRQGMNARRAAEEFESAGVLEGGNASDLARWMTRFSIDRRLKPGMYSIRRGSPWEVARQLEKAEPSVSSSTIVPGTDVFSFSGIFTPPLAPETMEKILARNDLFPKEIAPLLPPEAEGRLAFLLPETVHTAENSGEEVVSSAARLWWDRIGSHIPEEKRTAEYLLEMAVISSLIEREALWDEERPLIAGVIENRRKKKMPLQIDATVVYAWKKEGRNLTRVLYKDLEIDSPYNTYKIPGLPPAPICIPSEKSWLAALSPEKTEYFYYVAGQDGRHLFSETLSGHQRNIRKVRGK</sequence>
<evidence type="ECO:0000256" key="7">
    <source>
        <dbReference type="HAMAP-Rule" id="MF_02065"/>
    </source>
</evidence>
<protein>
    <recommendedName>
        <fullName evidence="7">Endolytic murein transglycosylase</fullName>
        <ecNumber evidence="7">4.2.2.29</ecNumber>
    </recommendedName>
    <alternativeName>
        <fullName evidence="7">Peptidoglycan lytic transglycosylase</fullName>
    </alternativeName>
    <alternativeName>
        <fullName evidence="7">Peptidoglycan polymerization terminase</fullName>
    </alternativeName>
</protein>
<evidence type="ECO:0000256" key="4">
    <source>
        <dbReference type="ARBA" id="ARBA00023136"/>
    </source>
</evidence>
<keyword evidence="6 7" id="KW-0961">Cell wall biogenesis/degradation</keyword>
<feature type="site" description="Important for catalytic activity" evidence="7">
    <location>
        <position position="224"/>
    </location>
</feature>
<reference evidence="8 9" key="1">
    <citation type="submission" date="2019-03" db="EMBL/GenBank/DDBJ databases">
        <title>Genomic Encyclopedia of Type Strains, Phase IV (KMG-IV): sequencing the most valuable type-strain genomes for metagenomic binning, comparative biology and taxonomic classification.</title>
        <authorList>
            <person name="Goeker M."/>
        </authorList>
    </citation>
    <scope>NUCLEOTIDE SEQUENCE [LARGE SCALE GENOMIC DNA]</scope>
    <source>
        <strain evidence="8 9">DSM 25964</strain>
    </source>
</reference>
<comment type="function">
    <text evidence="7">Functions as a peptidoglycan terminase that cleaves nascent peptidoglycan strands endolytically to terminate their elongation.</text>
</comment>
<evidence type="ECO:0000256" key="6">
    <source>
        <dbReference type="ARBA" id="ARBA00023316"/>
    </source>
</evidence>
<dbReference type="Proteomes" id="UP000295066">
    <property type="component" value="Unassembled WGS sequence"/>
</dbReference>
<evidence type="ECO:0000256" key="1">
    <source>
        <dbReference type="ARBA" id="ARBA00022475"/>
    </source>
</evidence>
<gene>
    <name evidence="7" type="primary">mltG</name>
    <name evidence="8" type="ORF">C8D99_12425</name>
</gene>
<dbReference type="PANTHER" id="PTHR30518">
    <property type="entry name" value="ENDOLYTIC MUREIN TRANSGLYCOSYLASE"/>
    <property type="match status" value="1"/>
</dbReference>
<dbReference type="HAMAP" id="MF_02065">
    <property type="entry name" value="MltG"/>
    <property type="match status" value="1"/>
</dbReference>
<dbReference type="NCBIfam" id="TIGR00247">
    <property type="entry name" value="endolytic transglycosylase MltG"/>
    <property type="match status" value="1"/>
</dbReference>
<dbReference type="GO" id="GO:0009252">
    <property type="term" value="P:peptidoglycan biosynthetic process"/>
    <property type="evidence" value="ECO:0007669"/>
    <property type="project" value="UniProtKB-UniRule"/>
</dbReference>
<dbReference type="PANTHER" id="PTHR30518:SF2">
    <property type="entry name" value="ENDOLYTIC MUREIN TRANSGLYCOSYLASE"/>
    <property type="match status" value="1"/>
</dbReference>
<keyword evidence="9" id="KW-1185">Reference proteome</keyword>
<comment type="similarity">
    <text evidence="7">Belongs to the transglycosylase MltG family.</text>
</comment>
<evidence type="ECO:0000256" key="5">
    <source>
        <dbReference type="ARBA" id="ARBA00023239"/>
    </source>
</evidence>
<keyword evidence="2 7" id="KW-0812">Transmembrane</keyword>
<comment type="caution">
    <text evidence="8">The sequence shown here is derived from an EMBL/GenBank/DDBJ whole genome shotgun (WGS) entry which is preliminary data.</text>
</comment>
<dbReference type="Pfam" id="PF02618">
    <property type="entry name" value="YceG"/>
    <property type="match status" value="1"/>
</dbReference>
<dbReference type="RefSeq" id="WP_133958979.1">
    <property type="nucleotide sequence ID" value="NZ_SORI01000024.1"/>
</dbReference>
<dbReference type="EMBL" id="SORI01000024">
    <property type="protein sequence ID" value="TDY55384.1"/>
    <property type="molecule type" value="Genomic_DNA"/>
</dbReference>
<name>A0A4R8M2G7_9BACT</name>
<dbReference type="Gene3D" id="3.30.160.60">
    <property type="entry name" value="Classic Zinc Finger"/>
    <property type="match status" value="1"/>
</dbReference>
<dbReference type="AlphaFoldDB" id="A0A4R8M2G7"/>
<keyword evidence="1 7" id="KW-1003">Cell membrane</keyword>
<comment type="catalytic activity">
    <reaction evidence="7">
        <text>a peptidoglycan chain = a peptidoglycan chain with N-acetyl-1,6-anhydromuramyl-[peptide] at the reducing end + a peptidoglycan chain with N-acetylglucosamine at the non-reducing end.</text>
        <dbReference type="EC" id="4.2.2.29"/>
    </reaction>
</comment>
<keyword evidence="3 7" id="KW-1133">Transmembrane helix</keyword>
<evidence type="ECO:0000256" key="2">
    <source>
        <dbReference type="ARBA" id="ARBA00022692"/>
    </source>
</evidence>
<dbReference type="GO" id="GO:0005886">
    <property type="term" value="C:plasma membrane"/>
    <property type="evidence" value="ECO:0007669"/>
    <property type="project" value="UniProtKB-UniRule"/>
</dbReference>
<dbReference type="EC" id="4.2.2.29" evidence="7"/>
<evidence type="ECO:0000256" key="3">
    <source>
        <dbReference type="ARBA" id="ARBA00022989"/>
    </source>
</evidence>
<evidence type="ECO:0000313" key="9">
    <source>
        <dbReference type="Proteomes" id="UP000295066"/>
    </source>
</evidence>